<accession>A0A177C0H5</accession>
<sequence>MSPKSQDSEFDLERFQARTQHTVRDPSPDGSANEHAETDLAALGAAFWGRRESDSRPDSLDLSEGEEIARDGVRMTERAELLSDADAVVAGDAVLRRSPATPTPTQTKHGAYIQPSDMIQVREIRGRRARRARKSRRASDPGSRSSAGTVERDRRTSDTSNDDGGQDVADDADQRGRSATPTPYFPQSYTPSHHSQQTEEEHGEGRGPLSPNPWSSNFLYNAQQRERTEAIEDVDVHFPADQQPRAEQAYREDSLCRIPCEFRPACSIPLPGILSVFAQGRRKHNVLRHPEHEQRQLYKYVGAPQGPRSAMRWQYHITQMYFSVSRPTLRLTRRGPPLALLGTTAFRKHGPCSRVGLRACWSECFAAATAHAIALSSIRTSAPSMSSRA</sequence>
<dbReference type="AlphaFoldDB" id="A0A177C0H5"/>
<gene>
    <name evidence="2" type="ORF">CC84DRAFT_1180344</name>
</gene>
<proteinExistence type="predicted"/>
<evidence type="ECO:0000313" key="2">
    <source>
        <dbReference type="EMBL" id="OAG00308.1"/>
    </source>
</evidence>
<feature type="compositionally biased region" description="Basic and acidic residues" evidence="1">
    <location>
        <begin position="49"/>
        <end position="59"/>
    </location>
</feature>
<feature type="region of interest" description="Disordered" evidence="1">
    <location>
        <begin position="93"/>
        <end position="217"/>
    </location>
</feature>
<organism evidence="2 3">
    <name type="scientific">Paraphaeosphaeria sporulosa</name>
    <dbReference type="NCBI Taxonomy" id="1460663"/>
    <lineage>
        <taxon>Eukaryota</taxon>
        <taxon>Fungi</taxon>
        <taxon>Dikarya</taxon>
        <taxon>Ascomycota</taxon>
        <taxon>Pezizomycotina</taxon>
        <taxon>Dothideomycetes</taxon>
        <taxon>Pleosporomycetidae</taxon>
        <taxon>Pleosporales</taxon>
        <taxon>Massarineae</taxon>
        <taxon>Didymosphaeriaceae</taxon>
        <taxon>Paraphaeosphaeria</taxon>
    </lineage>
</organism>
<feature type="compositionally biased region" description="Basic and acidic residues" evidence="1">
    <location>
        <begin position="11"/>
        <end position="38"/>
    </location>
</feature>
<feature type="compositionally biased region" description="Basic and acidic residues" evidence="1">
    <location>
        <begin position="196"/>
        <end position="205"/>
    </location>
</feature>
<dbReference type="InParanoid" id="A0A177C0H5"/>
<feature type="region of interest" description="Disordered" evidence="1">
    <location>
        <begin position="1"/>
        <end position="72"/>
    </location>
</feature>
<dbReference type="GeneID" id="28763955"/>
<reference evidence="2 3" key="1">
    <citation type="submission" date="2016-05" db="EMBL/GenBank/DDBJ databases">
        <title>Comparative analysis of secretome profiles of manganese(II)-oxidizing ascomycete fungi.</title>
        <authorList>
            <consortium name="DOE Joint Genome Institute"/>
            <person name="Zeiner C.A."/>
            <person name="Purvine S.O."/>
            <person name="Zink E.M."/>
            <person name="Wu S."/>
            <person name="Pasa-Tolic L."/>
            <person name="Chaput D.L."/>
            <person name="Haridas S."/>
            <person name="Grigoriev I.V."/>
            <person name="Santelli C.M."/>
            <person name="Hansel C.M."/>
        </authorList>
    </citation>
    <scope>NUCLEOTIDE SEQUENCE [LARGE SCALE GENOMIC DNA]</scope>
    <source>
        <strain evidence="2 3">AP3s5-JAC2a</strain>
    </source>
</reference>
<dbReference type="Proteomes" id="UP000077069">
    <property type="component" value="Unassembled WGS sequence"/>
</dbReference>
<name>A0A177C0H5_9PLEO</name>
<keyword evidence="3" id="KW-1185">Reference proteome</keyword>
<dbReference type="RefSeq" id="XP_018030673.1">
    <property type="nucleotide sequence ID" value="XM_018180469.1"/>
</dbReference>
<dbReference type="EMBL" id="KV441559">
    <property type="protein sequence ID" value="OAG00308.1"/>
    <property type="molecule type" value="Genomic_DNA"/>
</dbReference>
<feature type="compositionally biased region" description="Basic residues" evidence="1">
    <location>
        <begin position="127"/>
        <end position="136"/>
    </location>
</feature>
<feature type="compositionally biased region" description="Acidic residues" evidence="1">
    <location>
        <begin position="160"/>
        <end position="171"/>
    </location>
</feature>
<dbReference type="OrthoDB" id="3794896at2759"/>
<evidence type="ECO:0000256" key="1">
    <source>
        <dbReference type="SAM" id="MobiDB-lite"/>
    </source>
</evidence>
<evidence type="ECO:0000313" key="3">
    <source>
        <dbReference type="Proteomes" id="UP000077069"/>
    </source>
</evidence>
<protein>
    <submittedName>
        <fullName evidence="2">Uncharacterized protein</fullName>
    </submittedName>
</protein>
<feature type="compositionally biased region" description="Polar residues" evidence="1">
    <location>
        <begin position="177"/>
        <end position="195"/>
    </location>
</feature>